<comment type="catalytic activity">
    <reaction evidence="15">
        <text>a 5'-end (5'-triphosphoguanosine)-(2'-O-methyladenylyl)-adenylyl-cytidylyl-adenosine in mRNA + S-adenosyl-L-methionine = a 5'-end (N(7)-methyl 5'-triphosphoguanosine)-(2'-O-methyladenylyl)-adenylyl-cytidylyl-adenosine in mRNA + S-adenosyl-L-homocysteine</text>
        <dbReference type="Rhea" id="RHEA:65440"/>
        <dbReference type="Rhea" id="RHEA-COMP:16798"/>
        <dbReference type="Rhea" id="RHEA-COMP:16801"/>
        <dbReference type="ChEBI" id="CHEBI:57856"/>
        <dbReference type="ChEBI" id="CHEBI:59789"/>
        <dbReference type="ChEBI" id="CHEBI:156482"/>
        <dbReference type="ChEBI" id="CHEBI:156483"/>
    </reaction>
</comment>
<evidence type="ECO:0000256" key="8">
    <source>
        <dbReference type="ARBA" id="ARBA00022741"/>
    </source>
</evidence>
<comment type="catalytic activity">
    <reaction evidence="19">
        <text>a 5'-end (5'-triphosphoguanosine)-adenylyl-adenylyl-cytidylyl-adenosine in mRNA + 2 S-adenosyl-L-methionine = a 5'-end (N(7)-methyl 5'-triphosphoguanosine)-(2'-O-methyladenylyl)-adenylyl-cytidylyl-adenosine in mRNA + 2 S-adenosyl-L-homocysteine + H(+)</text>
        <dbReference type="Rhea" id="RHEA:65376"/>
        <dbReference type="Rhea" id="RHEA-COMP:16797"/>
        <dbReference type="Rhea" id="RHEA-COMP:16798"/>
        <dbReference type="ChEBI" id="CHEBI:15378"/>
        <dbReference type="ChEBI" id="CHEBI:57856"/>
        <dbReference type="ChEBI" id="CHEBI:59789"/>
        <dbReference type="ChEBI" id="CHEBI:156483"/>
        <dbReference type="ChEBI" id="CHEBI:156484"/>
        <dbReference type="EC" id="2.1.1.375"/>
    </reaction>
</comment>
<keyword evidence="11" id="KW-0693">Viral RNA replication</keyword>
<keyword evidence="13" id="KW-0511">Multifunctional enzyme</keyword>
<evidence type="ECO:0000256" key="1">
    <source>
        <dbReference type="ARBA" id="ARBA00004328"/>
    </source>
</evidence>
<protein>
    <recommendedName>
        <fullName evidence="2">RNA-directed RNA polymerase</fullName>
        <ecNumber evidence="2">2.7.7.48</ecNumber>
    </recommendedName>
    <alternativeName>
        <fullName evidence="17">Replicase</fullName>
    </alternativeName>
    <alternativeName>
        <fullName evidence="16">Transcriptase</fullName>
    </alternativeName>
</protein>
<keyword evidence="10" id="KW-0946">Virion</keyword>
<evidence type="ECO:0000256" key="15">
    <source>
        <dbReference type="ARBA" id="ARBA00024499"/>
    </source>
</evidence>
<dbReference type="Pfam" id="PF00946">
    <property type="entry name" value="Mononeg_RNA_pol"/>
    <property type="match status" value="1"/>
</dbReference>
<dbReference type="GO" id="GO:0003968">
    <property type="term" value="F:RNA-directed RNA polymerase activity"/>
    <property type="evidence" value="ECO:0007669"/>
    <property type="project" value="UniProtKB-KW"/>
</dbReference>
<dbReference type="GO" id="GO:0004482">
    <property type="term" value="F:mRNA 5'-cap (guanine-N7-)-methyltransferase activity"/>
    <property type="evidence" value="ECO:0007669"/>
    <property type="project" value="InterPro"/>
</dbReference>
<proteinExistence type="predicted"/>
<comment type="catalytic activity">
    <reaction evidence="20">
        <text>GTP + H2O = GDP + phosphate + H(+)</text>
        <dbReference type="Rhea" id="RHEA:19669"/>
        <dbReference type="ChEBI" id="CHEBI:15377"/>
        <dbReference type="ChEBI" id="CHEBI:15378"/>
        <dbReference type="ChEBI" id="CHEBI:37565"/>
        <dbReference type="ChEBI" id="CHEBI:43474"/>
        <dbReference type="ChEBI" id="CHEBI:58189"/>
    </reaction>
</comment>
<evidence type="ECO:0000256" key="4">
    <source>
        <dbReference type="ARBA" id="ARBA00022664"/>
    </source>
</evidence>
<keyword evidence="3" id="KW-0696">RNA-directed RNA polymerase</keyword>
<accession>A0AA48SKA7</accession>
<dbReference type="GO" id="GO:0044423">
    <property type="term" value="C:virion component"/>
    <property type="evidence" value="ECO:0007669"/>
    <property type="project" value="UniProtKB-KW"/>
</dbReference>
<evidence type="ECO:0000259" key="21">
    <source>
        <dbReference type="PROSITE" id="PS50526"/>
    </source>
</evidence>
<keyword evidence="7" id="KW-0548">Nucleotidyltransferase</keyword>
<evidence type="ECO:0000256" key="20">
    <source>
        <dbReference type="ARBA" id="ARBA00048548"/>
    </source>
</evidence>
<dbReference type="PROSITE" id="PS50526">
    <property type="entry name" value="RDRP_SSRNA_NEG_NONSEG"/>
    <property type="match status" value="1"/>
</dbReference>
<comment type="subcellular location">
    <subcellularLocation>
        <location evidence="1">Virion</location>
    </subcellularLocation>
</comment>
<keyword evidence="12" id="KW-0506">mRNA capping</keyword>
<keyword evidence="9" id="KW-0067">ATP-binding</keyword>
<evidence type="ECO:0000256" key="13">
    <source>
        <dbReference type="ARBA" id="ARBA00023268"/>
    </source>
</evidence>
<evidence type="ECO:0000256" key="10">
    <source>
        <dbReference type="ARBA" id="ARBA00022844"/>
    </source>
</evidence>
<evidence type="ECO:0000256" key="17">
    <source>
        <dbReference type="ARBA" id="ARBA00031012"/>
    </source>
</evidence>
<evidence type="ECO:0000256" key="7">
    <source>
        <dbReference type="ARBA" id="ARBA00022695"/>
    </source>
</evidence>
<evidence type="ECO:0000256" key="16">
    <source>
        <dbReference type="ARBA" id="ARBA00030436"/>
    </source>
</evidence>
<evidence type="ECO:0000256" key="18">
    <source>
        <dbReference type="ARBA" id="ARBA00047332"/>
    </source>
</evidence>
<evidence type="ECO:0000256" key="14">
    <source>
        <dbReference type="ARBA" id="ARBA00024494"/>
    </source>
</evidence>
<evidence type="ECO:0000256" key="11">
    <source>
        <dbReference type="ARBA" id="ARBA00022953"/>
    </source>
</evidence>
<dbReference type="Pfam" id="PF14318">
    <property type="entry name" value="Mononeg_mRNAcap"/>
    <property type="match status" value="1"/>
</dbReference>
<dbReference type="InterPro" id="IPR026890">
    <property type="entry name" value="Mononeg_mRNAcap"/>
</dbReference>
<evidence type="ECO:0000256" key="5">
    <source>
        <dbReference type="ARBA" id="ARBA00022679"/>
    </source>
</evidence>
<evidence type="ECO:0000256" key="12">
    <source>
        <dbReference type="ARBA" id="ARBA00023042"/>
    </source>
</evidence>
<sequence>MATVTYRTDQSLKSALLGTEIALFKEDPLYYHSRMPSLLPRVYKSNEYYKFFLDNFTPSVNRPKNLGATAQNLWKVVATTWCCDQAVTEKVRKRIPEILHNTQFKEILEKHLCLQDCIQAVSFSDKESITHYLGNIRACFLRSLVLCSVNDVCCVMTYNHFLSVADIYRTRVHLYLAALVEDLMCKWPLSSLEMVYKLVTLVDSAARVTEHDLYFSGVKCMYSRAQSKVRFYHNADIQDSTDLVTREAVGPLGPDLEKMMDDLAKTHPTYCLELFSVQKAFFFPEINLAEGVAQQFTRMRKENTDSSGLEEAGNEILWVFRGEYIRGYIRKHSKWPVVTLSPSANSILRASRDRGEWPRDGTWRYDMFKHVELGYQNVPLEFDPDLNDIITDKAIIEDRTRWTYEYNMEAYKKKHGTRLNRTSEDPGHKRLIKAALAGDLDHLEDTLKGYSSGEIDANDLVTVLVPKEKELKVKGRYFSKQSLKTRVYQVLSELNLKKHIMEYFRTHTMTTSATQLSHILDKVSMQITSKNAFVINLDFESWCNTFRPELQQPICEELDRMFGSGAFFQVGSWIPLATTFLVQDRHNSPKQDENGLPTEDGSTCMVGGLTMGEGMRQKLWTLMTGCVELLVLQKLGFSGEVLGSGDNQTLVVKCPRHMEKDVCYKKIINELEKQALRAGMVLKPDECWASDVLYEYGKKMYFKGAPVSNYLKIFSRISDSTGEVYPNIYSRLSCLSSSCLSAAQADYSSWPSLISSIMVYVIELRILLPRKIHEDLDLMTCIGLVGPTIGGLPSPATLPSVMYRGLPDPLSFQLKLLSVAVDLGVSKATLHQVAKIIVPTAKNPLALCVDPTCLNLLPLRRPEMVLRSWIEESLSEQVGSGRLLRVMQLGVSEKSRVLAEDLATMEPKFPRLMSYIFGLSNAAYGMTMLDKFQKSSTIICMSQTINMCNIIEESRMFKLQVVESILRPNREGINILSYLGGCTHDQAQRLRTDTWGYELKGVSAPFIAEQFSVRTEASEEDVRNSILFVLKEDLSIRDITNRGRHPLYIGSRTFMKVNRGAITGLPEGRIGKMAESLVAVYDWIKLRGTCETGSLKELLDVLLHEKGVEMPDIPVVSGGTLTHRLPTSGDDRSGLAGSLNTISTHMCFTTDYMSNYAKSQEDYTLHFQGAFLHAFNVLASKLHGGFLPAGTYYLTINCSSCTKTIGEEAFKLTRPPMYVGINLSDLVKESESERNDWDGDPFVISAHKLGIEVYRSFSLESRGMHSVLDSGLSPTHLERLSLSHLRGLPLLVIIAGIWWGSMQDRKRVQSVGAHLIRSVHSHGGSPTLRWFTKCVYGSDDLEQFTSLVTKLGVRPLYWVSGCSPREGVVSQVLIEGLGLCNQVSRRIVSSQKTSDMHLASESAPPLDSLLGVVKSMYGVSKTSETDCFTTNTFEHHGHDTCCDHTPLMSLTAYPTSLLAQLLKGLIAKENVEILVVSKNTPTQVVLDLCHVTQVVMVTGGDPTQLEAVLSTDMCGCAKKNLMVEMSLSTLECARWYYHHGSDPPPGAYYHKSNDEIEVGLCGCSELNGLYKDGVHIDLSDMCCSPRVSKRCPSLFFEEERLVGDLVMSIHGLLGAIERFESSTQCRYGETDIQRSDSVRLNSMVSQLHLHLELLRMATGHRVRPRCRYYIRSIGTFLEVHRRPPGTMYTCHSGPLPYCPRVFGTADFSSVAYLL</sequence>
<keyword evidence="8" id="KW-0547">Nucleotide-binding</keyword>
<dbReference type="GO" id="GO:0005524">
    <property type="term" value="F:ATP binding"/>
    <property type="evidence" value="ECO:0007669"/>
    <property type="project" value="UniProtKB-KW"/>
</dbReference>
<comment type="catalytic activity">
    <reaction evidence="14">
        <text>a 5'-end triphospho-adenylyl-adenylyl-cytidylyl-adenosine in mRNA + GDP + H(+) = a 5'-end (5'-triphosphoguanosine)-adenylyl-adenylyl-cytidylyl-adenosine in mRNA + diphosphate</text>
        <dbReference type="Rhea" id="RHEA:65436"/>
        <dbReference type="Rhea" id="RHEA-COMP:16797"/>
        <dbReference type="Rhea" id="RHEA-COMP:16799"/>
        <dbReference type="ChEBI" id="CHEBI:15378"/>
        <dbReference type="ChEBI" id="CHEBI:33019"/>
        <dbReference type="ChEBI" id="CHEBI:58189"/>
        <dbReference type="ChEBI" id="CHEBI:156484"/>
        <dbReference type="ChEBI" id="CHEBI:156503"/>
        <dbReference type="EC" id="2.7.7.88"/>
    </reaction>
</comment>
<keyword evidence="5" id="KW-0808">Transferase</keyword>
<comment type="catalytic activity">
    <reaction evidence="18">
        <text>a 5'-end (5'-triphosphoguanosine)-adenylyl-adenylyl-cytidylyl-adenosine in mRNA + S-adenosyl-L-methionine = a 5'-end (5'-triphosphoguanosine)-(2'-O-methyladenylyl)-adenylyl-cytidylyl-adenosine in mRNA + S-adenosyl-L-homocysteine + H(+)</text>
        <dbReference type="Rhea" id="RHEA:65380"/>
        <dbReference type="Rhea" id="RHEA-COMP:16797"/>
        <dbReference type="Rhea" id="RHEA-COMP:16801"/>
        <dbReference type="ChEBI" id="CHEBI:15378"/>
        <dbReference type="ChEBI" id="CHEBI:57856"/>
        <dbReference type="ChEBI" id="CHEBI:59789"/>
        <dbReference type="ChEBI" id="CHEBI:156482"/>
        <dbReference type="ChEBI" id="CHEBI:156484"/>
    </reaction>
</comment>
<evidence type="ECO:0000256" key="2">
    <source>
        <dbReference type="ARBA" id="ARBA00012494"/>
    </source>
</evidence>
<reference evidence="22" key="1">
    <citation type="journal article" date="2023" name="bioRxiv">
        <title>Diving Deep into Fish Bornaviruses: Uncovering Hidden Diversity and Transcriptional Strategies through Comprehensive Data Mining.</title>
        <authorList>
            <person name="Eshak M."/>
            <person name="Rubbenstroth D."/>
            <person name="Beer M."/>
            <person name="Pfaff F."/>
        </authorList>
    </citation>
    <scope>NUCLEOTIDE SEQUENCE</scope>
    <source>
        <strain evidence="22">QD_6</strain>
    </source>
</reference>
<evidence type="ECO:0000313" key="22">
    <source>
        <dbReference type="EMBL" id="DBA13175.1"/>
    </source>
</evidence>
<name>A0AA48SKA7_9MONO</name>
<keyword evidence="4" id="KW-0507">mRNA processing</keyword>
<evidence type="ECO:0000256" key="3">
    <source>
        <dbReference type="ARBA" id="ARBA00022484"/>
    </source>
</evidence>
<evidence type="ECO:0000256" key="6">
    <source>
        <dbReference type="ARBA" id="ARBA00022691"/>
    </source>
</evidence>
<dbReference type="EMBL" id="BK063517">
    <property type="protein sequence ID" value="DBA13175.1"/>
    <property type="molecule type" value="Viral_cRNA"/>
</dbReference>
<dbReference type="InterPro" id="IPR014023">
    <property type="entry name" value="Mononeg_RNA_pol_cat"/>
</dbReference>
<feature type="domain" description="RdRp catalytic" evidence="21">
    <location>
        <begin position="531"/>
        <end position="704"/>
    </location>
</feature>
<dbReference type="EC" id="2.7.7.48" evidence="2"/>
<keyword evidence="6" id="KW-0949">S-adenosyl-L-methionine</keyword>
<organism evidence="22">
    <name type="scientific">finepatterned puffer bornavirus</name>
    <dbReference type="NCBI Taxonomy" id="3055758"/>
    <lineage>
        <taxon>Viruses</taxon>
        <taxon>Riboviria</taxon>
        <taxon>Orthornavirae</taxon>
        <taxon>Negarnaviricota</taxon>
        <taxon>Haploviricotina</taxon>
        <taxon>Monjiviricetes</taxon>
        <taxon>Mononegavirales</taxon>
        <taxon>Bornaviridae</taxon>
        <taxon>Cultervirus</taxon>
        <taxon>Cultervirus inflati</taxon>
    </lineage>
</organism>
<evidence type="ECO:0000256" key="9">
    <source>
        <dbReference type="ARBA" id="ARBA00022840"/>
    </source>
</evidence>
<evidence type="ECO:0000256" key="19">
    <source>
        <dbReference type="ARBA" id="ARBA00047370"/>
    </source>
</evidence>
<gene>
    <name evidence="22" type="primary">L</name>
</gene>